<dbReference type="RefSeq" id="WP_173560134.1">
    <property type="nucleotide sequence ID" value="NZ_JAPIUZ010000007.1"/>
</dbReference>
<keyword evidence="1" id="KW-0732">Signal</keyword>
<dbReference type="Proteomes" id="UP001301152">
    <property type="component" value="Unassembled WGS sequence"/>
</dbReference>
<evidence type="ECO:0000313" key="3">
    <source>
        <dbReference type="Proteomes" id="UP001301152"/>
    </source>
</evidence>
<protein>
    <submittedName>
        <fullName evidence="2">Uncharacterized protein</fullName>
    </submittedName>
</protein>
<gene>
    <name evidence="2" type="ORF">OQ497_11920</name>
</gene>
<sequence>MKIQLFSLIAACCLITPVSGMAETTNDFLPEAGAKSPYSPQDIPTTLKPMSDSLDTLLNKGFQIIATSGYANSGILFTLSFQKQHVLCVLTTPNSQSDQNVPTSRCWSLNVIAAASSGK</sequence>
<name>A0ABT3QH98_9PROT</name>
<feature type="signal peptide" evidence="1">
    <location>
        <begin position="1"/>
        <end position="22"/>
    </location>
</feature>
<reference evidence="2 3" key="1">
    <citation type="submission" date="2022-11" db="EMBL/GenBank/DDBJ databases">
        <title>Genome sequencing of Acetobacter type strain.</title>
        <authorList>
            <person name="Heo J."/>
            <person name="Lee D."/>
            <person name="Han B.-H."/>
            <person name="Hong S.-B."/>
            <person name="Kwon S.-W."/>
        </authorList>
    </citation>
    <scope>NUCLEOTIDE SEQUENCE [LARGE SCALE GENOMIC DNA]</scope>
    <source>
        <strain evidence="2 3">KACC 21253</strain>
    </source>
</reference>
<proteinExistence type="predicted"/>
<dbReference type="EMBL" id="JAPIUZ010000007">
    <property type="protein sequence ID" value="MCX2564656.1"/>
    <property type="molecule type" value="Genomic_DNA"/>
</dbReference>
<evidence type="ECO:0000313" key="2">
    <source>
        <dbReference type="EMBL" id="MCX2564656.1"/>
    </source>
</evidence>
<organism evidence="2 3">
    <name type="scientific">Acetobacter thailandicus</name>
    <dbReference type="NCBI Taxonomy" id="1502842"/>
    <lineage>
        <taxon>Bacteria</taxon>
        <taxon>Pseudomonadati</taxon>
        <taxon>Pseudomonadota</taxon>
        <taxon>Alphaproteobacteria</taxon>
        <taxon>Acetobacterales</taxon>
        <taxon>Acetobacteraceae</taxon>
        <taxon>Acetobacter</taxon>
    </lineage>
</organism>
<comment type="caution">
    <text evidence="2">The sequence shown here is derived from an EMBL/GenBank/DDBJ whole genome shotgun (WGS) entry which is preliminary data.</text>
</comment>
<feature type="chain" id="PRO_5046703814" evidence="1">
    <location>
        <begin position="23"/>
        <end position="119"/>
    </location>
</feature>
<accession>A0ABT3QH98</accession>
<evidence type="ECO:0000256" key="1">
    <source>
        <dbReference type="SAM" id="SignalP"/>
    </source>
</evidence>
<keyword evidence="3" id="KW-1185">Reference proteome</keyword>